<gene>
    <name evidence="2" type="ORF">TNCT_543081</name>
</gene>
<feature type="region of interest" description="Disordered" evidence="1">
    <location>
        <begin position="1"/>
        <end position="41"/>
    </location>
</feature>
<dbReference type="EMBL" id="BMAO01036851">
    <property type="protein sequence ID" value="GFR13486.1"/>
    <property type="molecule type" value="Genomic_DNA"/>
</dbReference>
<dbReference type="AlphaFoldDB" id="A0A8X6GXT3"/>
<dbReference type="Proteomes" id="UP000887116">
    <property type="component" value="Unassembled WGS sequence"/>
</dbReference>
<keyword evidence="3" id="KW-1185">Reference proteome</keyword>
<reference evidence="2" key="1">
    <citation type="submission" date="2020-07" db="EMBL/GenBank/DDBJ databases">
        <title>Multicomponent nature underlies the extraordinary mechanical properties of spider dragline silk.</title>
        <authorList>
            <person name="Kono N."/>
            <person name="Nakamura H."/>
            <person name="Mori M."/>
            <person name="Yoshida Y."/>
            <person name="Ohtoshi R."/>
            <person name="Malay A.D."/>
            <person name="Moran D.A.P."/>
            <person name="Tomita M."/>
            <person name="Numata K."/>
            <person name="Arakawa K."/>
        </authorList>
    </citation>
    <scope>NUCLEOTIDE SEQUENCE</scope>
</reference>
<protein>
    <submittedName>
        <fullName evidence="2">Uncharacterized protein</fullName>
    </submittedName>
</protein>
<evidence type="ECO:0000313" key="3">
    <source>
        <dbReference type="Proteomes" id="UP000887116"/>
    </source>
</evidence>
<evidence type="ECO:0000256" key="1">
    <source>
        <dbReference type="SAM" id="MobiDB-lite"/>
    </source>
</evidence>
<comment type="caution">
    <text evidence="2">The sequence shown here is derived from an EMBL/GenBank/DDBJ whole genome shotgun (WGS) entry which is preliminary data.</text>
</comment>
<organism evidence="2 3">
    <name type="scientific">Trichonephila clavata</name>
    <name type="common">Joro spider</name>
    <name type="synonym">Nephila clavata</name>
    <dbReference type="NCBI Taxonomy" id="2740835"/>
    <lineage>
        <taxon>Eukaryota</taxon>
        <taxon>Metazoa</taxon>
        <taxon>Ecdysozoa</taxon>
        <taxon>Arthropoda</taxon>
        <taxon>Chelicerata</taxon>
        <taxon>Arachnida</taxon>
        <taxon>Araneae</taxon>
        <taxon>Araneomorphae</taxon>
        <taxon>Entelegynae</taxon>
        <taxon>Araneoidea</taxon>
        <taxon>Nephilidae</taxon>
        <taxon>Trichonephila</taxon>
    </lineage>
</organism>
<accession>A0A8X6GXT3</accession>
<name>A0A8X6GXT3_TRICU</name>
<sequence>MGYSRYNINSPQHPASSHHHASFFSPQRPTMYPRNQRVSQQQPAALRLDAAIFHPSQRTQENKYCIPATPNMRNNDHPSENQFQTSCGSIGYRIKCQYYL</sequence>
<evidence type="ECO:0000313" key="2">
    <source>
        <dbReference type="EMBL" id="GFR13486.1"/>
    </source>
</evidence>
<proteinExistence type="predicted"/>